<reference evidence="2 4" key="1">
    <citation type="journal article" date="2008" name="Science">
        <title>The Physcomitrella genome reveals evolutionary insights into the conquest of land by plants.</title>
        <authorList>
            <person name="Rensing S."/>
            <person name="Lang D."/>
            <person name="Zimmer A."/>
            <person name="Terry A."/>
            <person name="Salamov A."/>
            <person name="Shapiro H."/>
            <person name="Nishiyama T."/>
            <person name="Perroud P.-F."/>
            <person name="Lindquist E."/>
            <person name="Kamisugi Y."/>
            <person name="Tanahashi T."/>
            <person name="Sakakibara K."/>
            <person name="Fujita T."/>
            <person name="Oishi K."/>
            <person name="Shin-I T."/>
            <person name="Kuroki Y."/>
            <person name="Toyoda A."/>
            <person name="Suzuki Y."/>
            <person name="Hashimoto A."/>
            <person name="Yamaguchi K."/>
            <person name="Sugano A."/>
            <person name="Kohara Y."/>
            <person name="Fujiyama A."/>
            <person name="Anterola A."/>
            <person name="Aoki S."/>
            <person name="Ashton N."/>
            <person name="Barbazuk W.B."/>
            <person name="Barker E."/>
            <person name="Bennetzen J."/>
            <person name="Bezanilla M."/>
            <person name="Blankenship R."/>
            <person name="Cho S.H."/>
            <person name="Dutcher S."/>
            <person name="Estelle M."/>
            <person name="Fawcett J.A."/>
            <person name="Gundlach H."/>
            <person name="Hanada K."/>
            <person name="Heyl A."/>
            <person name="Hicks K.A."/>
            <person name="Hugh J."/>
            <person name="Lohr M."/>
            <person name="Mayer K."/>
            <person name="Melkozernov A."/>
            <person name="Murata T."/>
            <person name="Nelson D."/>
            <person name="Pils B."/>
            <person name="Prigge M."/>
            <person name="Reiss B."/>
            <person name="Renner T."/>
            <person name="Rombauts S."/>
            <person name="Rushton P."/>
            <person name="Sanderfoot A."/>
            <person name="Schween G."/>
            <person name="Shiu S.-H."/>
            <person name="Stueber K."/>
            <person name="Theodoulou F.L."/>
            <person name="Tu H."/>
            <person name="Van de Peer Y."/>
            <person name="Verrier P.J."/>
            <person name="Waters E."/>
            <person name="Wood A."/>
            <person name="Yang L."/>
            <person name="Cove D."/>
            <person name="Cuming A."/>
            <person name="Hasebe M."/>
            <person name="Lucas S."/>
            <person name="Mishler D.B."/>
            <person name="Reski R."/>
            <person name="Grigoriev I."/>
            <person name="Quatrano R.S."/>
            <person name="Boore J.L."/>
        </authorList>
    </citation>
    <scope>NUCLEOTIDE SEQUENCE [LARGE SCALE GENOMIC DNA]</scope>
    <source>
        <strain evidence="3 4">cv. Gransden 2004</strain>
    </source>
</reference>
<evidence type="ECO:0000256" key="1">
    <source>
        <dbReference type="SAM" id="SignalP"/>
    </source>
</evidence>
<evidence type="ECO:0000313" key="3">
    <source>
        <dbReference type="EnsemblPlants" id="PAC:32972884.CDS.1"/>
    </source>
</evidence>
<name>A0A2K1JQF1_PHYPA</name>
<dbReference type="EMBL" id="ABEU02000012">
    <property type="protein sequence ID" value="PNR43769.1"/>
    <property type="molecule type" value="Genomic_DNA"/>
</dbReference>
<keyword evidence="1" id="KW-0732">Signal</keyword>
<feature type="signal peptide" evidence="1">
    <location>
        <begin position="1"/>
        <end position="28"/>
    </location>
</feature>
<sequence>MSDAASWIRLPFLHFPCGLQLFCHLVDALFCYSDRSEGIVEPWASYIMY</sequence>
<gene>
    <name evidence="2" type="ORF">PHYPA_016152</name>
</gene>
<keyword evidence="4" id="KW-1185">Reference proteome</keyword>
<dbReference type="Gramene" id="Pp3c12_11640V3.2">
    <property type="protein sequence ID" value="PAC:32972885.CDS.1"/>
    <property type="gene ID" value="Pp3c12_11640"/>
</dbReference>
<dbReference type="Proteomes" id="UP000006727">
    <property type="component" value="Chromosome 12"/>
</dbReference>
<evidence type="ECO:0000313" key="4">
    <source>
        <dbReference type="Proteomes" id="UP000006727"/>
    </source>
</evidence>
<proteinExistence type="predicted"/>
<dbReference type="Gramene" id="Pp3c12_11640V3.1">
    <property type="protein sequence ID" value="PAC:32972884.CDS.1"/>
    <property type="gene ID" value="Pp3c12_11640"/>
</dbReference>
<feature type="chain" id="PRO_5036042911" evidence="1">
    <location>
        <begin position="29"/>
        <end position="49"/>
    </location>
</feature>
<protein>
    <submittedName>
        <fullName evidence="2 3">Uncharacterized protein</fullName>
    </submittedName>
</protein>
<dbReference type="EnsemblPlants" id="Pp3c12_11640V3.2">
    <property type="protein sequence ID" value="PAC:32972885.CDS.1"/>
    <property type="gene ID" value="Pp3c12_11640"/>
</dbReference>
<dbReference type="AlphaFoldDB" id="A0A2K1JQF1"/>
<organism evidence="2">
    <name type="scientific">Physcomitrium patens</name>
    <name type="common">Spreading-leaved earth moss</name>
    <name type="synonym">Physcomitrella patens</name>
    <dbReference type="NCBI Taxonomy" id="3218"/>
    <lineage>
        <taxon>Eukaryota</taxon>
        <taxon>Viridiplantae</taxon>
        <taxon>Streptophyta</taxon>
        <taxon>Embryophyta</taxon>
        <taxon>Bryophyta</taxon>
        <taxon>Bryophytina</taxon>
        <taxon>Bryopsida</taxon>
        <taxon>Funariidae</taxon>
        <taxon>Funariales</taxon>
        <taxon>Funariaceae</taxon>
        <taxon>Physcomitrium</taxon>
    </lineage>
</organism>
<reference evidence="2 4" key="2">
    <citation type="journal article" date="2018" name="Plant J.">
        <title>The Physcomitrella patens chromosome-scale assembly reveals moss genome structure and evolution.</title>
        <authorList>
            <person name="Lang D."/>
            <person name="Ullrich K.K."/>
            <person name="Murat F."/>
            <person name="Fuchs J."/>
            <person name="Jenkins J."/>
            <person name="Haas F.B."/>
            <person name="Piednoel M."/>
            <person name="Gundlach H."/>
            <person name="Van Bel M."/>
            <person name="Meyberg R."/>
            <person name="Vives C."/>
            <person name="Morata J."/>
            <person name="Symeonidi A."/>
            <person name="Hiss M."/>
            <person name="Muchero W."/>
            <person name="Kamisugi Y."/>
            <person name="Saleh O."/>
            <person name="Blanc G."/>
            <person name="Decker E.L."/>
            <person name="van Gessel N."/>
            <person name="Grimwood J."/>
            <person name="Hayes R.D."/>
            <person name="Graham S.W."/>
            <person name="Gunter L.E."/>
            <person name="McDaniel S.F."/>
            <person name="Hoernstein S.N.W."/>
            <person name="Larsson A."/>
            <person name="Li F.W."/>
            <person name="Perroud P.F."/>
            <person name="Phillips J."/>
            <person name="Ranjan P."/>
            <person name="Rokshar D.S."/>
            <person name="Rothfels C.J."/>
            <person name="Schneider L."/>
            <person name="Shu S."/>
            <person name="Stevenson D.W."/>
            <person name="Thummler F."/>
            <person name="Tillich M."/>
            <person name="Villarreal Aguilar J.C."/>
            <person name="Widiez T."/>
            <person name="Wong G.K."/>
            <person name="Wymore A."/>
            <person name="Zhang Y."/>
            <person name="Zimmer A.D."/>
            <person name="Quatrano R.S."/>
            <person name="Mayer K.F.X."/>
            <person name="Goodstein D."/>
            <person name="Casacuberta J.M."/>
            <person name="Vandepoele K."/>
            <person name="Reski R."/>
            <person name="Cuming A.C."/>
            <person name="Tuskan G.A."/>
            <person name="Maumus F."/>
            <person name="Salse J."/>
            <person name="Schmutz J."/>
            <person name="Rensing S.A."/>
        </authorList>
    </citation>
    <scope>NUCLEOTIDE SEQUENCE [LARGE SCALE GENOMIC DNA]</scope>
    <source>
        <strain evidence="3 4">cv. Gransden 2004</strain>
    </source>
</reference>
<dbReference type="InParanoid" id="A0A2K1JQF1"/>
<reference evidence="3" key="3">
    <citation type="submission" date="2020-12" db="UniProtKB">
        <authorList>
            <consortium name="EnsemblPlants"/>
        </authorList>
    </citation>
    <scope>IDENTIFICATION</scope>
</reference>
<accession>A0A2K1JQF1</accession>
<evidence type="ECO:0000313" key="2">
    <source>
        <dbReference type="EMBL" id="PNR43769.1"/>
    </source>
</evidence>
<dbReference type="EnsemblPlants" id="Pp3c12_11640V3.1">
    <property type="protein sequence ID" value="PAC:32972884.CDS.1"/>
    <property type="gene ID" value="Pp3c12_11640"/>
</dbReference>